<keyword evidence="6 9" id="KW-1133">Transmembrane helix</keyword>
<dbReference type="GO" id="GO:0005886">
    <property type="term" value="C:plasma membrane"/>
    <property type="evidence" value="ECO:0007669"/>
    <property type="project" value="UniProtKB-SubCell"/>
</dbReference>
<evidence type="ECO:0000256" key="3">
    <source>
        <dbReference type="ARBA" id="ARBA00022676"/>
    </source>
</evidence>
<keyword evidence="5 9" id="KW-0812">Transmembrane</keyword>
<feature type="transmembrane region" description="Helical" evidence="9">
    <location>
        <begin position="18"/>
        <end position="36"/>
    </location>
</feature>
<evidence type="ECO:0000256" key="5">
    <source>
        <dbReference type="ARBA" id="ARBA00022692"/>
    </source>
</evidence>
<reference evidence="10 11" key="1">
    <citation type="submission" date="2018-06" db="EMBL/GenBank/DDBJ databases">
        <title>Genomic Encyclopedia of Type Strains, Phase IV (KMG-IV): sequencing the most valuable type-strain genomes for metagenomic binning, comparative biology and taxonomic classification.</title>
        <authorList>
            <person name="Goeker M."/>
        </authorList>
    </citation>
    <scope>NUCLEOTIDE SEQUENCE [LARGE SCALE GENOMIC DNA]</scope>
    <source>
        <strain evidence="10 11">DSM 25532</strain>
    </source>
</reference>
<evidence type="ECO:0000256" key="7">
    <source>
        <dbReference type="ARBA" id="ARBA00023136"/>
    </source>
</evidence>
<feature type="transmembrane region" description="Helical" evidence="9">
    <location>
        <begin position="371"/>
        <end position="392"/>
    </location>
</feature>
<comment type="caution">
    <text evidence="10">The sequence shown here is derived from an EMBL/GenBank/DDBJ whole genome shotgun (WGS) entry which is preliminary data.</text>
</comment>
<dbReference type="Proteomes" id="UP000253426">
    <property type="component" value="Unassembled WGS sequence"/>
</dbReference>
<feature type="transmembrane region" description="Helical" evidence="9">
    <location>
        <begin position="161"/>
        <end position="179"/>
    </location>
</feature>
<keyword evidence="2" id="KW-1003">Cell membrane</keyword>
<dbReference type="PANTHER" id="PTHR33908:SF11">
    <property type="entry name" value="MEMBRANE PROTEIN"/>
    <property type="match status" value="1"/>
</dbReference>
<keyword evidence="11" id="KW-1185">Reference proteome</keyword>
<name>A0A366HUZ2_9BACT</name>
<dbReference type="PANTHER" id="PTHR33908">
    <property type="entry name" value="MANNOSYLTRANSFERASE YKCB-RELATED"/>
    <property type="match status" value="1"/>
</dbReference>
<keyword evidence="3" id="KW-0328">Glycosyltransferase</keyword>
<evidence type="ECO:0000256" key="6">
    <source>
        <dbReference type="ARBA" id="ARBA00022989"/>
    </source>
</evidence>
<evidence type="ECO:0000256" key="4">
    <source>
        <dbReference type="ARBA" id="ARBA00022679"/>
    </source>
</evidence>
<organism evidence="10 11">
    <name type="scientific">Roseimicrobium gellanilyticum</name>
    <dbReference type="NCBI Taxonomy" id="748857"/>
    <lineage>
        <taxon>Bacteria</taxon>
        <taxon>Pseudomonadati</taxon>
        <taxon>Verrucomicrobiota</taxon>
        <taxon>Verrucomicrobiia</taxon>
        <taxon>Verrucomicrobiales</taxon>
        <taxon>Verrucomicrobiaceae</taxon>
        <taxon>Roseimicrobium</taxon>
    </lineage>
</organism>
<feature type="transmembrane region" description="Helical" evidence="9">
    <location>
        <begin position="96"/>
        <end position="129"/>
    </location>
</feature>
<comment type="subcellular location">
    <subcellularLocation>
        <location evidence="1">Cell membrane</location>
        <topology evidence="1">Multi-pass membrane protein</topology>
    </subcellularLocation>
</comment>
<keyword evidence="4" id="KW-0808">Transferase</keyword>
<gene>
    <name evidence="10" type="ORF">DES53_101896</name>
</gene>
<dbReference type="GO" id="GO:0016763">
    <property type="term" value="F:pentosyltransferase activity"/>
    <property type="evidence" value="ECO:0007669"/>
    <property type="project" value="TreeGrafter"/>
</dbReference>
<dbReference type="GO" id="GO:0009103">
    <property type="term" value="P:lipopolysaccharide biosynthetic process"/>
    <property type="evidence" value="ECO:0007669"/>
    <property type="project" value="UniProtKB-ARBA"/>
</dbReference>
<dbReference type="AlphaFoldDB" id="A0A366HUZ2"/>
<dbReference type="PROSITE" id="PS51257">
    <property type="entry name" value="PROKAR_LIPOPROTEIN"/>
    <property type="match status" value="1"/>
</dbReference>
<dbReference type="InterPro" id="IPR050297">
    <property type="entry name" value="LipidA_mod_glycosyltrf_83"/>
</dbReference>
<evidence type="ECO:0000256" key="9">
    <source>
        <dbReference type="SAM" id="Phobius"/>
    </source>
</evidence>
<accession>A0A366HUZ2</accession>
<feature type="transmembrane region" description="Helical" evidence="9">
    <location>
        <begin position="232"/>
        <end position="251"/>
    </location>
</feature>
<evidence type="ECO:0000256" key="1">
    <source>
        <dbReference type="ARBA" id="ARBA00004651"/>
    </source>
</evidence>
<evidence type="ECO:0000256" key="8">
    <source>
        <dbReference type="SAM" id="Coils"/>
    </source>
</evidence>
<evidence type="ECO:0008006" key="12">
    <source>
        <dbReference type="Google" id="ProtNLM"/>
    </source>
</evidence>
<feature type="transmembrane region" description="Helical" evidence="9">
    <location>
        <begin position="311"/>
        <end position="330"/>
    </location>
</feature>
<protein>
    <recommendedName>
        <fullName evidence="12">Dolichyl-phosphate-mannose-protein mannosyltransferase</fullName>
    </recommendedName>
</protein>
<evidence type="ECO:0000313" key="11">
    <source>
        <dbReference type="Proteomes" id="UP000253426"/>
    </source>
</evidence>
<proteinExistence type="predicted"/>
<keyword evidence="8" id="KW-0175">Coiled coil</keyword>
<feature type="transmembrane region" description="Helical" evidence="9">
    <location>
        <begin position="191"/>
        <end position="220"/>
    </location>
</feature>
<sequence>MSESKEQEAVESPRPKPWVALGTGLACLLFALVLQWSNDAWNADLAGDPDEAAHAVTSLMVRDYLTDALPGNPLHYAQDYYEHFPKVALGHYPPGYYLITALALLPGAEIAALIALQAVFCGILGWQIFLLGHRLTGAFGAWLVAMVFVALPMVQKVSSCVMSDLLLSIFCLAAVQAWLEYLRRPGAWMALLFGFMAAAAILTKGAGLLLALVPPVSLVLAGEFRLLKKWSFWLAPLPVIVLAAPWMLYSVRFTQEGMSSVRGLAYVMKAAPFYGSGIVQVFGLLVAALMVISLLRVLVSLLRRCPAPVDTAVLWALIAGTLAVALVVPAGLSTRYLVPAGGAFLLLAFAECRYWLAFLQRRSSESANVSGGWAGAVGAVVVAGVTVATVGWSAPKVASGFGEAVTQLEAGTREAASEHGAWLVSSDARGEGAVIAAAAFGLPSRKDWPLTILRASKELSSSDWMGRGYETQFKSAEELRQRLDKLKVDCVIADESVPASHAQAHHAKVVEALSNSSAWSLAKTVTADRGLGQKGQIKLFRRVESNASVASPEPKRDS</sequence>
<feature type="coiled-coil region" evidence="8">
    <location>
        <begin position="469"/>
        <end position="496"/>
    </location>
</feature>
<feature type="transmembrane region" description="Helical" evidence="9">
    <location>
        <begin position="271"/>
        <end position="299"/>
    </location>
</feature>
<feature type="transmembrane region" description="Helical" evidence="9">
    <location>
        <begin position="135"/>
        <end position="154"/>
    </location>
</feature>
<dbReference type="EMBL" id="QNRR01000001">
    <property type="protein sequence ID" value="RBP48096.1"/>
    <property type="molecule type" value="Genomic_DNA"/>
</dbReference>
<evidence type="ECO:0000256" key="2">
    <source>
        <dbReference type="ARBA" id="ARBA00022475"/>
    </source>
</evidence>
<dbReference type="RefSeq" id="WP_170156847.1">
    <property type="nucleotide sequence ID" value="NZ_QNRR01000001.1"/>
</dbReference>
<evidence type="ECO:0000313" key="10">
    <source>
        <dbReference type="EMBL" id="RBP48096.1"/>
    </source>
</evidence>
<keyword evidence="7 9" id="KW-0472">Membrane</keyword>
<feature type="transmembrane region" description="Helical" evidence="9">
    <location>
        <begin position="336"/>
        <end position="359"/>
    </location>
</feature>